<accession>A0A2U9ICA4</accession>
<feature type="transmembrane region" description="Helical" evidence="1">
    <location>
        <begin position="229"/>
        <end position="252"/>
    </location>
</feature>
<sequence>MDSKGIFYSAITIFLITFAIRASNNMLITTIPLIADYYFHFTPTFIGLVSSMASIFSFISSIFINSKLYPSLRRKVFIASSFLYAFTFPLFYLVNPILVWIFASIAGFSMGIIFPNIITFAGSIGDQKSRERMLSLYTTSLSVSLILSPSIESLILSKFTLIQAFLFFSLLSAIVPIIALKIKFFETNKKMGKVAFANYRVIKSPGFLVSLFNNIMYDIPFGMIETFGGIYAITLFHVSYSTATLLFTFYFLTSFISRSILTIRPPFHVIKLVILNSVISIIGLALASMSYNLSMYIFSLLLLGIPHGLTYPSSLILLSRSFTDEETRSVANSYFSGILIGLAAIIPIVMAVSVEIIGLRYSFGLLTAVVLFFFLLVMKEYNKLKQNI</sequence>
<feature type="transmembrane region" description="Helical" evidence="1">
    <location>
        <begin position="134"/>
        <end position="155"/>
    </location>
</feature>
<name>A0A2U9ICA4_9CREN</name>
<dbReference type="RefSeq" id="WP_110269536.1">
    <property type="nucleotide sequence ID" value="NZ_CP029289.2"/>
</dbReference>
<keyword evidence="1" id="KW-0812">Transmembrane</keyword>
<dbReference type="KEGG" id="abri:DFR85_02505"/>
<feature type="transmembrane region" description="Helical" evidence="1">
    <location>
        <begin position="161"/>
        <end position="180"/>
    </location>
</feature>
<dbReference type="AlphaFoldDB" id="A0A2U9ICA4"/>
<evidence type="ECO:0000256" key="1">
    <source>
        <dbReference type="SAM" id="Phobius"/>
    </source>
</evidence>
<evidence type="ECO:0000313" key="2">
    <source>
        <dbReference type="EMBL" id="AWR93652.1"/>
    </source>
</evidence>
<keyword evidence="3" id="KW-1185">Reference proteome</keyword>
<dbReference type="Proteomes" id="UP000248044">
    <property type="component" value="Chromosome"/>
</dbReference>
<dbReference type="InterPro" id="IPR052714">
    <property type="entry name" value="MFS_Exporter"/>
</dbReference>
<feature type="transmembrane region" description="Helical" evidence="1">
    <location>
        <begin position="44"/>
        <end position="64"/>
    </location>
</feature>
<feature type="transmembrane region" description="Helical" evidence="1">
    <location>
        <begin position="272"/>
        <end position="291"/>
    </location>
</feature>
<dbReference type="PANTHER" id="PTHR23531:SF1">
    <property type="entry name" value="QUINOLENE RESISTANCE PROTEIN NORA"/>
    <property type="match status" value="1"/>
</dbReference>
<keyword evidence="1" id="KW-1133">Transmembrane helix</keyword>
<dbReference type="Gene3D" id="1.20.1250.20">
    <property type="entry name" value="MFS general substrate transporter like domains"/>
    <property type="match status" value="2"/>
</dbReference>
<feature type="transmembrane region" description="Helical" evidence="1">
    <location>
        <begin position="7"/>
        <end position="24"/>
    </location>
</feature>
<feature type="transmembrane region" description="Helical" evidence="1">
    <location>
        <begin position="330"/>
        <end position="352"/>
    </location>
</feature>
<dbReference type="GO" id="GO:0022857">
    <property type="term" value="F:transmembrane transporter activity"/>
    <property type="evidence" value="ECO:0007669"/>
    <property type="project" value="InterPro"/>
</dbReference>
<dbReference type="GeneID" id="36830991"/>
<dbReference type="PANTHER" id="PTHR23531">
    <property type="entry name" value="QUINOLENE RESISTANCE PROTEIN NORA"/>
    <property type="match status" value="1"/>
</dbReference>
<feature type="transmembrane region" description="Helical" evidence="1">
    <location>
        <begin position="297"/>
        <end position="318"/>
    </location>
</feature>
<gene>
    <name evidence="2" type="ORF">DFR85_02505</name>
</gene>
<dbReference type="Pfam" id="PF07690">
    <property type="entry name" value="MFS_1"/>
    <property type="match status" value="1"/>
</dbReference>
<evidence type="ECO:0000313" key="3">
    <source>
        <dbReference type="Proteomes" id="UP000248044"/>
    </source>
</evidence>
<reference evidence="2 3" key="1">
    <citation type="submission" date="2018-05" db="EMBL/GenBank/DDBJ databases">
        <title>Complete Genome Sequences of Extremely Thermoacidophilic, Metal-Mobilizing Type-Strain Members of the Archaeal Family Sulfolobaceae: Acidianus brierleyi DSM-1651T, Acidianus sulfidivorans DSM-18786T, Metallosphaera hakonensis DSM-7519T, and Metallosphaera prunae DSM-10039T.</title>
        <authorList>
            <person name="Counts J.A."/>
            <person name="Kelly R.M."/>
        </authorList>
    </citation>
    <scope>NUCLEOTIDE SEQUENCE [LARGE SCALE GENOMIC DNA]</scope>
    <source>
        <strain evidence="2 3">DSM 1651</strain>
    </source>
</reference>
<feature type="transmembrane region" description="Helical" evidence="1">
    <location>
        <begin position="76"/>
        <end position="94"/>
    </location>
</feature>
<dbReference type="InterPro" id="IPR036259">
    <property type="entry name" value="MFS_trans_sf"/>
</dbReference>
<keyword evidence="1" id="KW-0472">Membrane</keyword>
<dbReference type="EMBL" id="CP029289">
    <property type="protein sequence ID" value="AWR93652.1"/>
    <property type="molecule type" value="Genomic_DNA"/>
</dbReference>
<protein>
    <submittedName>
        <fullName evidence="2">MFS transporter</fullName>
    </submittedName>
</protein>
<feature type="transmembrane region" description="Helical" evidence="1">
    <location>
        <begin position="100"/>
        <end position="122"/>
    </location>
</feature>
<feature type="transmembrane region" description="Helical" evidence="1">
    <location>
        <begin position="201"/>
        <end position="217"/>
    </location>
</feature>
<dbReference type="InterPro" id="IPR011701">
    <property type="entry name" value="MFS"/>
</dbReference>
<organism evidence="2 3">
    <name type="scientific">Acidianus brierleyi</name>
    <dbReference type="NCBI Taxonomy" id="41673"/>
    <lineage>
        <taxon>Archaea</taxon>
        <taxon>Thermoproteota</taxon>
        <taxon>Thermoprotei</taxon>
        <taxon>Sulfolobales</taxon>
        <taxon>Sulfolobaceae</taxon>
        <taxon>Acidianus</taxon>
    </lineage>
</organism>
<proteinExistence type="predicted"/>
<dbReference type="SUPFAM" id="SSF103473">
    <property type="entry name" value="MFS general substrate transporter"/>
    <property type="match status" value="1"/>
</dbReference>
<dbReference type="OrthoDB" id="43965at2157"/>
<feature type="transmembrane region" description="Helical" evidence="1">
    <location>
        <begin position="358"/>
        <end position="378"/>
    </location>
</feature>